<dbReference type="InterPro" id="IPR028974">
    <property type="entry name" value="TSP_type-3_rpt"/>
</dbReference>
<dbReference type="Gene3D" id="4.10.1080.10">
    <property type="entry name" value="TSP type-3 repeat"/>
    <property type="match status" value="1"/>
</dbReference>
<dbReference type="PROSITE" id="PS00018">
    <property type="entry name" value="EF_HAND_1"/>
    <property type="match status" value="1"/>
</dbReference>
<dbReference type="InterPro" id="IPR018247">
    <property type="entry name" value="EF_Hand_1_Ca_BS"/>
</dbReference>
<reference evidence="4 5" key="1">
    <citation type="submission" date="2021-03" db="EMBL/GenBank/DDBJ databases">
        <title>Complete genome of Polaribacter_sp.SM13.</title>
        <authorList>
            <person name="Jeong S.W."/>
            <person name="Bae J.W."/>
        </authorList>
    </citation>
    <scope>NUCLEOTIDE SEQUENCE [LARGE SCALE GENOMIC DNA]</scope>
    <source>
        <strain evidence="4 5">SM13</strain>
    </source>
</reference>
<evidence type="ECO:0000313" key="4">
    <source>
        <dbReference type="EMBL" id="QTE24150.1"/>
    </source>
</evidence>
<dbReference type="RefSeq" id="WP_208080134.1">
    <property type="nucleotide sequence ID" value="NZ_CP071869.1"/>
</dbReference>
<dbReference type="KEGG" id="pcea:J3359_07765"/>
<dbReference type="PANTHER" id="PTHR34819">
    <property type="entry name" value="LARGE CYSTEINE-RICH PERIPLASMIC PROTEIN OMCB"/>
    <property type="match status" value="1"/>
</dbReference>
<feature type="region of interest" description="Disordered" evidence="1">
    <location>
        <begin position="431"/>
        <end position="485"/>
    </location>
</feature>
<dbReference type="InterPro" id="IPR051172">
    <property type="entry name" value="Chlamydia_OmcB"/>
</dbReference>
<feature type="compositionally biased region" description="Low complexity" evidence="1">
    <location>
        <begin position="471"/>
        <end position="482"/>
    </location>
</feature>
<gene>
    <name evidence="4" type="ORF">J3359_07765</name>
</gene>
<evidence type="ECO:0000313" key="5">
    <source>
        <dbReference type="Proteomes" id="UP000663920"/>
    </source>
</evidence>
<dbReference type="InterPro" id="IPR047589">
    <property type="entry name" value="DUF11_rpt"/>
</dbReference>
<keyword evidence="5" id="KW-1185">Reference proteome</keyword>
<evidence type="ECO:0000256" key="2">
    <source>
        <dbReference type="SAM" id="SignalP"/>
    </source>
</evidence>
<dbReference type="PANTHER" id="PTHR34819:SF3">
    <property type="entry name" value="CELL SURFACE PROTEIN"/>
    <property type="match status" value="1"/>
</dbReference>
<evidence type="ECO:0000259" key="3">
    <source>
        <dbReference type="Pfam" id="PF01345"/>
    </source>
</evidence>
<sequence>MKKKILLSITYILLICTSVFADGTKQVMPDPNNGVAMYITDDGRYGPYLNAPASQRLQFRILDHTTENLYFGINPRERDGNPLVLSNNLYYVIKNAAGATVAGPIKFNTTGAGYISTYNQAVAGPNIGGAVPAGYTPLSFNPTANGDYYIEMYKSNDAGVTRTTDGDNIVIPYFDFTVSDTSNNRTEGRIFSQKWGFITYDPATFVPSINFDFKGKFFGYTDDKIVVTVEFQEGFRPFGYLLAMNKFGIVDDDNDPTNVWTTTRKSISYNGATGNTIPTLLNGFPVFITEPDAAAFPIGVQVIPVSVGKIFGCPGNYLIPVKIQEAGDVDVTIDLNGVPGYQKNTKDVIVQAFNQPKGNIVIPWDGLDGQGNPVSGNTTSAAKLTSLRGRTSVPMIDAELNPNGLVINSVKPVLLNRRMYWDDSGVVVTPNNNTVGGADQSRPEDGKLGPTHKWNGDNPPINNTVNTPAPSGSKGSTTNSTTDDFGNERVLNTWFYGEEVTSPNASVVLPDCDIDNDGYSDNVDLDDDNDGILDTVELGSFDPNGDHDGDTIPDYIDPQFPGFVDTNSDGVDDRFDLDLDGIVNHWDLDSDGDGIPDAVEAQATVGYETPSVNVNIEGIPTNFIFASAPIDTDLDGNADFLDTDSDNDGLLDTQEAGITLTNLDADNDGLDNATDVTTGPTDVDGNIVPNALPDEDNDLGIDGGDVNYRDIFFSDNDRDGIPNGTDLDDDNDGILDNDEGCFISNVENFENSTTSNSGYDNYSAAFPTGTSQIRNSRGSAGYFKNPPSLLGQITALEGVAFMGLHSNGSYSQEVVKIDLAPGEKLIPQLVYNFSFLSYQMNLGRTAGGVFKNPGHIDIYGIRVGVANPTNAQQSNTNTIASQAGIDFLGRSLKITNTDSWKRYTISFKANHNYDRILIVPTSESLAGTGTSTDTYLGIDDIKYPVKVDTDNDGISDCSDTDSDNDGCADAIEAAGSFQNSNLVNPGTDDSLGDVVETNTQSSNYGVPIINGNSTQQANTAGVKDNTVKDACLVDLSVLKTVDKPIKKVGEKIVFTITLKNEGNADATNIKVKDLLPPGLTYNPSTSIAPPNTTYTATTGIWDLSALTITKNQTIELKIGATITTTGTIITNKTEVFSVTETDKDSTSNSNN</sequence>
<organism evidence="4 5">
    <name type="scientific">Polaribacter cellanae</name>
    <dbReference type="NCBI Taxonomy" id="2818493"/>
    <lineage>
        <taxon>Bacteria</taxon>
        <taxon>Pseudomonadati</taxon>
        <taxon>Bacteroidota</taxon>
        <taxon>Flavobacteriia</taxon>
        <taxon>Flavobacteriales</taxon>
        <taxon>Flavobacteriaceae</taxon>
    </lineage>
</organism>
<accession>A0A975HAB7</accession>
<feature type="compositionally biased region" description="Polar residues" evidence="1">
    <location>
        <begin position="460"/>
        <end position="470"/>
    </location>
</feature>
<feature type="signal peptide" evidence="2">
    <location>
        <begin position="1"/>
        <end position="21"/>
    </location>
</feature>
<dbReference type="InterPro" id="IPR001434">
    <property type="entry name" value="OmcB-like_DUF11"/>
</dbReference>
<dbReference type="Proteomes" id="UP000663920">
    <property type="component" value="Chromosome"/>
</dbReference>
<dbReference type="GO" id="GO:0005509">
    <property type="term" value="F:calcium ion binding"/>
    <property type="evidence" value="ECO:0007669"/>
    <property type="project" value="InterPro"/>
</dbReference>
<dbReference type="EMBL" id="CP071869">
    <property type="protein sequence ID" value="QTE24150.1"/>
    <property type="molecule type" value="Genomic_DNA"/>
</dbReference>
<feature type="domain" description="DUF11" evidence="3">
    <location>
        <begin position="1034"/>
        <end position="1150"/>
    </location>
</feature>
<proteinExistence type="predicted"/>
<name>A0A975HAB7_9FLAO</name>
<dbReference type="NCBIfam" id="TIGR01451">
    <property type="entry name" value="B_ant_repeat"/>
    <property type="match status" value="1"/>
</dbReference>
<evidence type="ECO:0000256" key="1">
    <source>
        <dbReference type="SAM" id="MobiDB-lite"/>
    </source>
</evidence>
<keyword evidence="2" id="KW-0732">Signal</keyword>
<dbReference type="AlphaFoldDB" id="A0A975HAB7"/>
<protein>
    <submittedName>
        <fullName evidence="4">DUF11 domain-containing protein</fullName>
    </submittedName>
</protein>
<dbReference type="Pfam" id="PF01345">
    <property type="entry name" value="DUF11"/>
    <property type="match status" value="1"/>
</dbReference>
<feature type="chain" id="PRO_5038113828" evidence="2">
    <location>
        <begin position="22"/>
        <end position="1151"/>
    </location>
</feature>